<evidence type="ECO:0000313" key="3">
    <source>
        <dbReference type="Proteomes" id="UP001056384"/>
    </source>
</evidence>
<dbReference type="GO" id="GO:0042542">
    <property type="term" value="P:response to hydrogen peroxide"/>
    <property type="evidence" value="ECO:0007669"/>
    <property type="project" value="TreeGrafter"/>
</dbReference>
<reference evidence="2" key="1">
    <citation type="submission" date="2022-06" db="EMBL/GenBank/DDBJ databases">
        <title>Complete genome sequences of two strains of the flax pathogen Septoria linicola.</title>
        <authorList>
            <person name="Lapalu N."/>
            <person name="Simon A."/>
            <person name="Demenou B."/>
            <person name="Paumier D."/>
            <person name="Guillot M.-P."/>
            <person name="Gout L."/>
            <person name="Valade R."/>
        </authorList>
    </citation>
    <scope>NUCLEOTIDE SEQUENCE</scope>
    <source>
        <strain evidence="2">SE15195</strain>
    </source>
</reference>
<protein>
    <submittedName>
        <fullName evidence="2">Catalase core domain, catalase, mono-functional, hem-containing, Catalase superfamily</fullName>
    </submittedName>
</protein>
<dbReference type="InterPro" id="IPR018028">
    <property type="entry name" value="Catalase"/>
</dbReference>
<gene>
    <name evidence="2" type="ORF">Slin15195_G001480</name>
</gene>
<dbReference type="InterPro" id="IPR020835">
    <property type="entry name" value="Catalase_sf"/>
</dbReference>
<dbReference type="PIRSF" id="PIRSF000296">
    <property type="entry name" value="SrpA"/>
    <property type="match status" value="1"/>
</dbReference>
<organism evidence="2 3">
    <name type="scientific">Septoria linicola</name>
    <dbReference type="NCBI Taxonomy" id="215465"/>
    <lineage>
        <taxon>Eukaryota</taxon>
        <taxon>Fungi</taxon>
        <taxon>Dikarya</taxon>
        <taxon>Ascomycota</taxon>
        <taxon>Pezizomycotina</taxon>
        <taxon>Dothideomycetes</taxon>
        <taxon>Dothideomycetidae</taxon>
        <taxon>Mycosphaerellales</taxon>
        <taxon>Mycosphaerellaceae</taxon>
        <taxon>Septoria</taxon>
    </lineage>
</organism>
<evidence type="ECO:0000313" key="2">
    <source>
        <dbReference type="EMBL" id="USW46829.1"/>
    </source>
</evidence>
<dbReference type="GO" id="GO:0042744">
    <property type="term" value="P:hydrogen peroxide catabolic process"/>
    <property type="evidence" value="ECO:0007669"/>
    <property type="project" value="TreeGrafter"/>
</dbReference>
<dbReference type="PANTHER" id="PTHR11465">
    <property type="entry name" value="CATALASE"/>
    <property type="match status" value="1"/>
</dbReference>
<dbReference type="InterPro" id="IPR011614">
    <property type="entry name" value="Catalase_core"/>
</dbReference>
<dbReference type="GO" id="GO:0020037">
    <property type="term" value="F:heme binding"/>
    <property type="evidence" value="ECO:0007669"/>
    <property type="project" value="InterPro"/>
</dbReference>
<feature type="domain" description="Catalase core" evidence="1">
    <location>
        <begin position="3"/>
        <end position="312"/>
    </location>
</feature>
<proteinExistence type="predicted"/>
<sequence length="312" mass="34001">MPLTDDPKTLDTANALVSTLRGAFGTPDAYRPAHAKGHLVRGAFTPTPEAASLSKAPHFNNPSTPILARFSNSTGLPLIPDTSSDASPRGLAIRFLLSEDEHKHTDIITHSTPYFPVSSGEGFLALLQAIGNGTIGAFLQDNPAAAAFVQASKPQPVSFATERYFGVNAFKFVNANGEGKFVRYRVVPEEYNVLSKEDLDGKRDSYLFDELEERLKSGSGSFKLAAQVAEDGDMTSDATVRWPEERELVVLGTLALDAYEQEDKSLEEQQRIIFDPVPRIDGVEPSDDPLLDMRAAMYLISGRIRREAKSAA</sequence>
<dbReference type="Gene3D" id="1.20.1280.120">
    <property type="match status" value="1"/>
</dbReference>
<dbReference type="GO" id="GO:0004096">
    <property type="term" value="F:catalase activity"/>
    <property type="evidence" value="ECO:0007669"/>
    <property type="project" value="InterPro"/>
</dbReference>
<dbReference type="InterPro" id="IPR024168">
    <property type="entry name" value="Catalase_SrpA-type_pred"/>
</dbReference>
<dbReference type="GO" id="GO:0005777">
    <property type="term" value="C:peroxisome"/>
    <property type="evidence" value="ECO:0007669"/>
    <property type="project" value="TreeGrafter"/>
</dbReference>
<dbReference type="SMART" id="SM01060">
    <property type="entry name" value="Catalase"/>
    <property type="match status" value="1"/>
</dbReference>
<dbReference type="PROSITE" id="PS51402">
    <property type="entry name" value="CATALASE_3"/>
    <property type="match status" value="1"/>
</dbReference>
<dbReference type="PANTHER" id="PTHR11465:SF62">
    <property type="entry name" value="CATALASE T"/>
    <property type="match status" value="1"/>
</dbReference>
<dbReference type="OrthoDB" id="2379805at2759"/>
<keyword evidence="3" id="KW-1185">Reference proteome</keyword>
<dbReference type="Pfam" id="PF00199">
    <property type="entry name" value="Catalase"/>
    <property type="match status" value="1"/>
</dbReference>
<dbReference type="EMBL" id="CP099418">
    <property type="protein sequence ID" value="USW46829.1"/>
    <property type="molecule type" value="Genomic_DNA"/>
</dbReference>
<dbReference type="SUPFAM" id="SSF56634">
    <property type="entry name" value="Heme-dependent catalase-like"/>
    <property type="match status" value="1"/>
</dbReference>
<dbReference type="CDD" id="cd08153">
    <property type="entry name" value="srpA_like"/>
    <property type="match status" value="1"/>
</dbReference>
<dbReference type="Gene3D" id="2.40.180.10">
    <property type="entry name" value="Catalase core domain"/>
    <property type="match status" value="1"/>
</dbReference>
<dbReference type="GO" id="GO:0005739">
    <property type="term" value="C:mitochondrion"/>
    <property type="evidence" value="ECO:0007669"/>
    <property type="project" value="TreeGrafter"/>
</dbReference>
<name>A0A9Q9EEE5_9PEZI</name>
<accession>A0A9Q9EEE5</accession>
<dbReference type="AlphaFoldDB" id="A0A9Q9EEE5"/>
<dbReference type="Proteomes" id="UP001056384">
    <property type="component" value="Chromosome 1"/>
</dbReference>
<evidence type="ECO:0000259" key="1">
    <source>
        <dbReference type="SMART" id="SM01060"/>
    </source>
</evidence>